<name>A0ABS1GGC8_9AQUI</name>
<keyword evidence="1" id="KW-1277">Toxin-antitoxin system</keyword>
<gene>
    <name evidence="2" type="ORF">GWK41_02695</name>
</gene>
<dbReference type="Pfam" id="PF07362">
    <property type="entry name" value="CcdA"/>
    <property type="match status" value="1"/>
</dbReference>
<keyword evidence="3" id="KW-1185">Reference proteome</keyword>
<evidence type="ECO:0000313" key="3">
    <source>
        <dbReference type="Proteomes" id="UP000772812"/>
    </source>
</evidence>
<evidence type="ECO:0000256" key="1">
    <source>
        <dbReference type="ARBA" id="ARBA00022649"/>
    </source>
</evidence>
<dbReference type="EMBL" id="JAACYA010000001">
    <property type="protein sequence ID" value="MBK3331975.1"/>
    <property type="molecule type" value="Genomic_DNA"/>
</dbReference>
<reference evidence="2 3" key="1">
    <citation type="journal article" date="2021" name="Syst. Appl. Microbiol.">
        <title>Persephonella atlantica sp. nov.: How to adapt to physico-chemical gradients in high temperature hydrothermal habitats.</title>
        <authorList>
            <person name="Francois D.X."/>
            <person name="Godfroy A."/>
            <person name="Mathien C."/>
            <person name="Aube J."/>
            <person name="Cathalot C."/>
            <person name="Lesongeur F."/>
            <person name="L'Haridon S."/>
            <person name="Philippon X."/>
            <person name="Roussel E.G."/>
        </authorList>
    </citation>
    <scope>NUCLEOTIDE SEQUENCE [LARGE SCALE GENOMIC DNA]</scope>
    <source>
        <strain evidence="2 3">MO1340</strain>
    </source>
</reference>
<dbReference type="Proteomes" id="UP000772812">
    <property type="component" value="Unassembled WGS sequence"/>
</dbReference>
<sequence length="80" mass="9187">MATIKKTISLPEELYKEAESISNNFSEIVKEALSDYLKKKKIEKALSTAGVMKDFEENSIEYVNRMRKEDLSIEGKRIGK</sequence>
<organism evidence="2 3">
    <name type="scientific">Persephonella atlantica</name>
    <dbReference type="NCBI Taxonomy" id="2699429"/>
    <lineage>
        <taxon>Bacteria</taxon>
        <taxon>Pseudomonadati</taxon>
        <taxon>Aquificota</taxon>
        <taxon>Aquificia</taxon>
        <taxon>Aquificales</taxon>
        <taxon>Hydrogenothermaceae</taxon>
        <taxon>Persephonella</taxon>
    </lineage>
</organism>
<protein>
    <submittedName>
        <fullName evidence="2">Type II toxin-antitoxin system CcdA family antitoxin</fullName>
    </submittedName>
</protein>
<proteinExistence type="predicted"/>
<comment type="caution">
    <text evidence="2">The sequence shown here is derived from an EMBL/GenBank/DDBJ whole genome shotgun (WGS) entry which is preliminary data.</text>
</comment>
<accession>A0ABS1GGC8</accession>
<dbReference type="RefSeq" id="WP_200673370.1">
    <property type="nucleotide sequence ID" value="NZ_JAACYA010000001.1"/>
</dbReference>
<dbReference type="InterPro" id="IPR009956">
    <property type="entry name" value="Post-segregation_anti-tox_CcdA"/>
</dbReference>
<evidence type="ECO:0000313" key="2">
    <source>
        <dbReference type="EMBL" id="MBK3331975.1"/>
    </source>
</evidence>